<dbReference type="SUPFAM" id="SSF52540">
    <property type="entry name" value="P-loop containing nucleoside triphosphate hydrolases"/>
    <property type="match status" value="1"/>
</dbReference>
<dbReference type="PANTHER" id="PTHR24220">
    <property type="entry name" value="IMPORT ATP-BINDING PROTEIN"/>
    <property type="match status" value="1"/>
</dbReference>
<dbReference type="GO" id="GO:0005524">
    <property type="term" value="F:ATP binding"/>
    <property type="evidence" value="ECO:0007669"/>
    <property type="project" value="UniProtKB-KW"/>
</dbReference>
<name>A0A087D2E2_BIFRU</name>
<evidence type="ECO:0000256" key="2">
    <source>
        <dbReference type="ARBA" id="ARBA00022741"/>
    </source>
</evidence>
<dbReference type="PROSITE" id="PS00211">
    <property type="entry name" value="ABC_TRANSPORTER_1"/>
    <property type="match status" value="1"/>
</dbReference>
<feature type="domain" description="ABC transporter" evidence="4">
    <location>
        <begin position="8"/>
        <end position="264"/>
    </location>
</feature>
<sequence>MMAEESILEIRGLTREFVRRGASFPAVDDVSLTLGPGEFSAIVGRSGNGKSTLLNLITGLLKPSAGSIILDGSDVSASDDRRMSDLRNRTIGFVTQIHTLLPNLTAIDNVILPAVLRSGPWREKAIVDESRATELVVDSGLPDVIQPASARMLSAPQSDHMVRRAQMLLDQVLVGDLAFCYPKELSGGEMRRVSIARALMNEPKLLIADEPTGDLDAENTAVVMRLLRRVADDGTAVLMVTHDPDALEYADRTYRMDRGRLTLI</sequence>
<dbReference type="GO" id="GO:0016887">
    <property type="term" value="F:ATP hydrolysis activity"/>
    <property type="evidence" value="ECO:0007669"/>
    <property type="project" value="InterPro"/>
</dbReference>
<evidence type="ECO:0000313" key="5">
    <source>
        <dbReference type="EMBL" id="KFI89692.1"/>
    </source>
</evidence>
<keyword evidence="6" id="KW-1185">Reference proteome</keyword>
<proteinExistence type="predicted"/>
<evidence type="ECO:0000256" key="1">
    <source>
        <dbReference type="ARBA" id="ARBA00022448"/>
    </source>
</evidence>
<organism evidence="5 6">
    <name type="scientific">Bifidobacterium ruminantium</name>
    <dbReference type="NCBI Taxonomy" id="78346"/>
    <lineage>
        <taxon>Bacteria</taxon>
        <taxon>Bacillati</taxon>
        <taxon>Actinomycetota</taxon>
        <taxon>Actinomycetes</taxon>
        <taxon>Bifidobacteriales</taxon>
        <taxon>Bifidobacteriaceae</taxon>
        <taxon>Bifidobacterium</taxon>
    </lineage>
</organism>
<gene>
    <name evidence="5" type="ORF">BRUM_0903</name>
</gene>
<evidence type="ECO:0000256" key="3">
    <source>
        <dbReference type="ARBA" id="ARBA00022840"/>
    </source>
</evidence>
<dbReference type="InterPro" id="IPR003593">
    <property type="entry name" value="AAA+_ATPase"/>
</dbReference>
<keyword evidence="3 5" id="KW-0067">ATP-binding</keyword>
<comment type="caution">
    <text evidence="5">The sequence shown here is derived from an EMBL/GenBank/DDBJ whole genome shotgun (WGS) entry which is preliminary data.</text>
</comment>
<dbReference type="GO" id="GO:0022857">
    <property type="term" value="F:transmembrane transporter activity"/>
    <property type="evidence" value="ECO:0007669"/>
    <property type="project" value="TreeGrafter"/>
</dbReference>
<dbReference type="InterPro" id="IPR003439">
    <property type="entry name" value="ABC_transporter-like_ATP-bd"/>
</dbReference>
<keyword evidence="1" id="KW-0813">Transport</keyword>
<dbReference type="Proteomes" id="UP000029078">
    <property type="component" value="Unassembled WGS sequence"/>
</dbReference>
<dbReference type="PANTHER" id="PTHR24220:SF662">
    <property type="entry name" value="ABC TRANSPORTER ATP-BINDING PROTEIN"/>
    <property type="match status" value="1"/>
</dbReference>
<dbReference type="Pfam" id="PF00005">
    <property type="entry name" value="ABC_tran"/>
    <property type="match status" value="1"/>
</dbReference>
<evidence type="ECO:0000313" key="6">
    <source>
        <dbReference type="Proteomes" id="UP000029078"/>
    </source>
</evidence>
<dbReference type="SMART" id="SM00382">
    <property type="entry name" value="AAA"/>
    <property type="match status" value="1"/>
</dbReference>
<keyword evidence="2" id="KW-0547">Nucleotide-binding</keyword>
<dbReference type="AlphaFoldDB" id="A0A087D2E2"/>
<evidence type="ECO:0000259" key="4">
    <source>
        <dbReference type="PROSITE" id="PS50893"/>
    </source>
</evidence>
<reference evidence="5 6" key="1">
    <citation type="submission" date="2014-03" db="EMBL/GenBank/DDBJ databases">
        <title>Genomics of Bifidobacteria.</title>
        <authorList>
            <person name="Ventura M."/>
            <person name="Milani C."/>
            <person name="Lugli G.A."/>
        </authorList>
    </citation>
    <scope>NUCLEOTIDE SEQUENCE [LARGE SCALE GENOMIC DNA]</scope>
    <source>
        <strain evidence="5 6">LMG 21811</strain>
    </source>
</reference>
<dbReference type="EMBL" id="JGZL01000007">
    <property type="protein sequence ID" value="KFI89692.1"/>
    <property type="molecule type" value="Genomic_DNA"/>
</dbReference>
<keyword evidence="5" id="KW-0378">Hydrolase</keyword>
<dbReference type="InterPro" id="IPR017911">
    <property type="entry name" value="MacB-like_ATP-bd"/>
</dbReference>
<dbReference type="PROSITE" id="PS50893">
    <property type="entry name" value="ABC_TRANSPORTER_2"/>
    <property type="match status" value="1"/>
</dbReference>
<accession>A0A087D2E2</accession>
<dbReference type="GO" id="GO:0005886">
    <property type="term" value="C:plasma membrane"/>
    <property type="evidence" value="ECO:0007669"/>
    <property type="project" value="TreeGrafter"/>
</dbReference>
<dbReference type="InterPro" id="IPR027417">
    <property type="entry name" value="P-loop_NTPase"/>
</dbReference>
<dbReference type="CDD" id="cd03255">
    <property type="entry name" value="ABC_MJ0796_LolCDE_FtsE"/>
    <property type="match status" value="1"/>
</dbReference>
<dbReference type="STRING" id="78346.BRUM_0903"/>
<dbReference type="EC" id="3.6.3.25" evidence="5"/>
<dbReference type="InterPro" id="IPR017871">
    <property type="entry name" value="ABC_transporter-like_CS"/>
</dbReference>
<dbReference type="InterPro" id="IPR015854">
    <property type="entry name" value="ABC_transpr_LolD-like"/>
</dbReference>
<protein>
    <submittedName>
        <fullName evidence="5">ABC transporter, ATP-binding protein</fullName>
        <ecNumber evidence="5">3.6.3.25</ecNumber>
    </submittedName>
</protein>
<dbReference type="eggNOG" id="COG1136">
    <property type="taxonomic scope" value="Bacteria"/>
</dbReference>
<dbReference type="Gene3D" id="3.40.50.300">
    <property type="entry name" value="P-loop containing nucleotide triphosphate hydrolases"/>
    <property type="match status" value="1"/>
</dbReference>